<evidence type="ECO:0000256" key="1">
    <source>
        <dbReference type="SAM" id="Phobius"/>
    </source>
</evidence>
<reference evidence="2 3" key="1">
    <citation type="submission" date="2018-05" db="EMBL/GenBank/DDBJ databases">
        <authorList>
            <person name="Goeker M."/>
            <person name="Huntemann M."/>
            <person name="Clum A."/>
            <person name="Pillay M."/>
            <person name="Palaniappan K."/>
            <person name="Varghese N."/>
            <person name="Mikhailova N."/>
            <person name="Stamatis D."/>
            <person name="Reddy T."/>
            <person name="Daum C."/>
            <person name="Shapiro N."/>
            <person name="Ivanova N."/>
            <person name="Kyrpides N."/>
            <person name="Woyke T."/>
        </authorList>
    </citation>
    <scope>NUCLEOTIDE SEQUENCE [LARGE SCALE GENOMIC DNA]</scope>
    <source>
        <strain evidence="2 3">DSM 26524</strain>
    </source>
</reference>
<gene>
    <name evidence="2" type="ORF">C7383_105210</name>
</gene>
<feature type="transmembrane region" description="Helical" evidence="1">
    <location>
        <begin position="115"/>
        <end position="133"/>
    </location>
</feature>
<dbReference type="AlphaFoldDB" id="A0AB73T5I4"/>
<dbReference type="EMBL" id="QGGY01000005">
    <property type="protein sequence ID" value="PWJ76174.1"/>
    <property type="molecule type" value="Genomic_DNA"/>
</dbReference>
<comment type="caution">
    <text evidence="2">The sequence shown here is derived from an EMBL/GenBank/DDBJ whole genome shotgun (WGS) entry which is preliminary data.</text>
</comment>
<keyword evidence="1" id="KW-0812">Transmembrane</keyword>
<feature type="transmembrane region" description="Helical" evidence="1">
    <location>
        <begin position="374"/>
        <end position="391"/>
    </location>
</feature>
<keyword evidence="1" id="KW-1133">Transmembrane helix</keyword>
<proteinExistence type="predicted"/>
<feature type="transmembrane region" description="Helical" evidence="1">
    <location>
        <begin position="168"/>
        <end position="185"/>
    </location>
</feature>
<evidence type="ECO:0000313" key="3">
    <source>
        <dbReference type="Proteomes" id="UP000245412"/>
    </source>
</evidence>
<dbReference type="Proteomes" id="UP000245412">
    <property type="component" value="Unassembled WGS sequence"/>
</dbReference>
<name>A0AB73T5I4_9FIRM</name>
<feature type="transmembrane region" description="Helical" evidence="1">
    <location>
        <begin position="57"/>
        <end position="81"/>
    </location>
</feature>
<feature type="transmembrane region" description="Helical" evidence="1">
    <location>
        <begin position="397"/>
        <end position="414"/>
    </location>
</feature>
<evidence type="ECO:0000313" key="2">
    <source>
        <dbReference type="EMBL" id="PWJ76174.1"/>
    </source>
</evidence>
<feature type="transmembrane region" description="Helical" evidence="1">
    <location>
        <begin position="197"/>
        <end position="214"/>
    </location>
</feature>
<feature type="transmembrane region" description="Helical" evidence="1">
    <location>
        <begin position="249"/>
        <end position="269"/>
    </location>
</feature>
<feature type="transmembrane region" description="Helical" evidence="1">
    <location>
        <begin position="31"/>
        <end position="50"/>
    </location>
</feature>
<evidence type="ECO:0008006" key="4">
    <source>
        <dbReference type="Google" id="ProtNLM"/>
    </source>
</evidence>
<feature type="transmembrane region" description="Helical" evidence="1">
    <location>
        <begin position="342"/>
        <end position="362"/>
    </location>
</feature>
<keyword evidence="3" id="KW-1185">Reference proteome</keyword>
<feature type="transmembrane region" description="Helical" evidence="1">
    <location>
        <begin position="220"/>
        <end position="237"/>
    </location>
</feature>
<accession>A0AB73T5I4</accession>
<protein>
    <recommendedName>
        <fullName evidence="4">O-antigen ligase domain-containing protein</fullName>
    </recommendedName>
</protein>
<feature type="transmembrane region" description="Helical" evidence="1">
    <location>
        <begin position="87"/>
        <end position="103"/>
    </location>
</feature>
<dbReference type="RefSeq" id="WP_109626232.1">
    <property type="nucleotide sequence ID" value="NZ_JANKBI010000003.1"/>
</dbReference>
<keyword evidence="1" id="KW-0472">Membrane</keyword>
<organism evidence="2 3">
    <name type="scientific">Murimonas intestini</name>
    <dbReference type="NCBI Taxonomy" id="1337051"/>
    <lineage>
        <taxon>Bacteria</taxon>
        <taxon>Bacillati</taxon>
        <taxon>Bacillota</taxon>
        <taxon>Clostridia</taxon>
        <taxon>Lachnospirales</taxon>
        <taxon>Lachnospiraceae</taxon>
        <taxon>Murimonas</taxon>
    </lineage>
</organism>
<sequence length="422" mass="48260">MIVSNKDINKWIFDFLMVFLFFSGVVEHYSIWHMLILIGAAVLIIANSSLRKLDLPTFVILFLGISLFIISSVQVLDFSIISSNLRSSLYSISTLVIMVLLVSNDQEAIRTRIEGRIKLFNVFYILNLLVLYVQEKGTGQFIKASWLAENGYYPDQCAGLFGFNATNVLALYSIFVLSLNLFYAYSRMKNETKKKFFIFYTLASQGVMVIMSQYNDNVGYYIELVVFAVFYALTVFFKEPDYRSKILHIIKYLVLFILIILVAFSIPTLREFIEDTVQKRLVRGFSYKSIGAYGSNERLAIVDYAIHKKSTWLFGLGIGAAKWVESDVFGFAHFGISSMGSYILLSGLWFYLVYVIGYSYGCYKIIFSDHKNRFAVYLVLVGLVIFLSNYTALFNNARITFLLMLIIATAKMTVDTKITKET</sequence>